<gene>
    <name evidence="10" type="ORF">QVD17_35752</name>
</gene>
<evidence type="ECO:0000313" key="10">
    <source>
        <dbReference type="EMBL" id="KAK1409227.1"/>
    </source>
</evidence>
<comment type="similarity">
    <text evidence="4">Belongs to the oleosin family.</text>
</comment>
<dbReference type="GO" id="GO:0005576">
    <property type="term" value="C:extracellular region"/>
    <property type="evidence" value="ECO:0007669"/>
    <property type="project" value="TreeGrafter"/>
</dbReference>
<feature type="transmembrane region" description="Helical" evidence="9">
    <location>
        <begin position="65"/>
        <end position="95"/>
    </location>
</feature>
<dbReference type="PANTHER" id="PTHR33203">
    <property type="entry name" value="OLEOSIN"/>
    <property type="match status" value="1"/>
</dbReference>
<evidence type="ECO:0000256" key="2">
    <source>
        <dbReference type="ARBA" id="ARBA00004141"/>
    </source>
</evidence>
<keyword evidence="7 9" id="KW-1133">Transmembrane helix</keyword>
<keyword evidence="8 9" id="KW-0472">Membrane</keyword>
<keyword evidence="5" id="KW-0551">Lipid droplet</keyword>
<dbReference type="InterPro" id="IPR000136">
    <property type="entry name" value="Oleosin"/>
</dbReference>
<dbReference type="EMBL" id="JAUHHV010000010">
    <property type="protein sequence ID" value="KAK1409227.1"/>
    <property type="molecule type" value="Genomic_DNA"/>
</dbReference>
<keyword evidence="6 9" id="KW-0812">Transmembrane</keyword>
<evidence type="ECO:0000256" key="5">
    <source>
        <dbReference type="ARBA" id="ARBA00022677"/>
    </source>
</evidence>
<evidence type="ECO:0000313" key="11">
    <source>
        <dbReference type="Proteomes" id="UP001229421"/>
    </source>
</evidence>
<comment type="caution">
    <text evidence="10">The sequence shown here is derived from an EMBL/GenBank/DDBJ whole genome shotgun (WGS) entry which is preliminary data.</text>
</comment>
<dbReference type="PANTHER" id="PTHR33203:SF25">
    <property type="entry name" value="OLEOSIN 18.5 KDA"/>
    <property type="match status" value="1"/>
</dbReference>
<dbReference type="GO" id="GO:0019915">
    <property type="term" value="P:lipid storage"/>
    <property type="evidence" value="ECO:0007669"/>
    <property type="project" value="TreeGrafter"/>
</dbReference>
<evidence type="ECO:0000256" key="1">
    <source>
        <dbReference type="ARBA" id="ARBA00002582"/>
    </source>
</evidence>
<dbReference type="GO" id="GO:0048608">
    <property type="term" value="P:reproductive structure development"/>
    <property type="evidence" value="ECO:0007669"/>
    <property type="project" value="UniProtKB-ARBA"/>
</dbReference>
<organism evidence="10 11">
    <name type="scientific">Tagetes erecta</name>
    <name type="common">African marigold</name>
    <dbReference type="NCBI Taxonomy" id="13708"/>
    <lineage>
        <taxon>Eukaryota</taxon>
        <taxon>Viridiplantae</taxon>
        <taxon>Streptophyta</taxon>
        <taxon>Embryophyta</taxon>
        <taxon>Tracheophyta</taxon>
        <taxon>Spermatophyta</taxon>
        <taxon>Magnoliopsida</taxon>
        <taxon>eudicotyledons</taxon>
        <taxon>Gunneridae</taxon>
        <taxon>Pentapetalae</taxon>
        <taxon>asterids</taxon>
        <taxon>campanulids</taxon>
        <taxon>Asterales</taxon>
        <taxon>Asteraceae</taxon>
        <taxon>Asteroideae</taxon>
        <taxon>Heliantheae alliance</taxon>
        <taxon>Tageteae</taxon>
        <taxon>Tagetes</taxon>
    </lineage>
</organism>
<dbReference type="GO" id="GO:0016020">
    <property type="term" value="C:membrane"/>
    <property type="evidence" value="ECO:0007669"/>
    <property type="project" value="UniProtKB-SubCell"/>
</dbReference>
<evidence type="ECO:0000256" key="8">
    <source>
        <dbReference type="ARBA" id="ARBA00023136"/>
    </source>
</evidence>
<evidence type="ECO:0000256" key="9">
    <source>
        <dbReference type="SAM" id="Phobius"/>
    </source>
</evidence>
<dbReference type="AlphaFoldDB" id="A0AAD8JV01"/>
<protein>
    <recommendedName>
        <fullName evidence="12">Oleosin</fullName>
    </recommendedName>
</protein>
<comment type="function">
    <text evidence="1">May have a structural role to stabilize the lipid body during desiccation of the seed by preventing coalescence of the oil. Probably interacts with both lipid and phospholipid moieties of lipid bodies. May also provide recognition signals for specific lipase anchorage in lipolysis during seedling growth.</text>
</comment>
<dbReference type="GO" id="GO:0012511">
    <property type="term" value="C:monolayer-surrounded lipid storage body"/>
    <property type="evidence" value="ECO:0007669"/>
    <property type="project" value="InterPro"/>
</dbReference>
<reference evidence="10" key="1">
    <citation type="journal article" date="2023" name="bioRxiv">
        <title>Improved chromosome-level genome assembly for marigold (Tagetes erecta).</title>
        <authorList>
            <person name="Jiang F."/>
            <person name="Yuan L."/>
            <person name="Wang S."/>
            <person name="Wang H."/>
            <person name="Xu D."/>
            <person name="Wang A."/>
            <person name="Fan W."/>
        </authorList>
    </citation>
    <scope>NUCLEOTIDE SEQUENCE</scope>
    <source>
        <strain evidence="10">WSJ</strain>
        <tissue evidence="10">Leaf</tissue>
    </source>
</reference>
<feature type="transmembrane region" description="Helical" evidence="9">
    <location>
        <begin position="36"/>
        <end position="59"/>
    </location>
</feature>
<dbReference type="Proteomes" id="UP001229421">
    <property type="component" value="Unassembled WGS sequence"/>
</dbReference>
<comment type="subcellular location">
    <subcellularLocation>
        <location evidence="3">Lipid droplet</location>
    </subcellularLocation>
    <subcellularLocation>
        <location evidence="2">Membrane</location>
        <topology evidence="2">Multi-pass membrane protein</topology>
    </subcellularLocation>
</comment>
<dbReference type="GO" id="GO:0009791">
    <property type="term" value="P:post-embryonic development"/>
    <property type="evidence" value="ECO:0007669"/>
    <property type="project" value="UniProtKB-ARBA"/>
</dbReference>
<keyword evidence="11" id="KW-1185">Reference proteome</keyword>
<evidence type="ECO:0000256" key="4">
    <source>
        <dbReference type="ARBA" id="ARBA00010858"/>
    </source>
</evidence>
<evidence type="ECO:0008006" key="12">
    <source>
        <dbReference type="Google" id="ProtNLM"/>
    </source>
</evidence>
<name>A0AAD8JV01_TARER</name>
<accession>A0AAD8JV01</accession>
<evidence type="ECO:0000256" key="3">
    <source>
        <dbReference type="ARBA" id="ARBA00004502"/>
    </source>
</evidence>
<evidence type="ECO:0000256" key="7">
    <source>
        <dbReference type="ARBA" id="ARBA00022989"/>
    </source>
</evidence>
<evidence type="ECO:0000256" key="6">
    <source>
        <dbReference type="ARBA" id="ARBA00022692"/>
    </source>
</evidence>
<proteinExistence type="inferred from homology"/>
<sequence length="147" mass="15370">MTILHHQQMQPHHRSNQSRAHHVIKAATAATMGGSLLILSCLALLGTVITLALATPLLVLFSPVLIPAVIAFALLAIGFLSSGGFGVAAAMVFAWMHRFVTGEGPTGDASSSDQVRHEKVGWKGGRGHHATGGVRLTTGARTGLYKS</sequence>
<dbReference type="Pfam" id="PF01277">
    <property type="entry name" value="Oleosin"/>
    <property type="match status" value="1"/>
</dbReference>